<keyword evidence="2" id="KW-0378">Hydrolase</keyword>
<name>A0A0E9NR81_SAICN</name>
<dbReference type="OMA" id="CYERTIC"/>
<dbReference type="InterPro" id="IPR006683">
    <property type="entry name" value="Thioestr_dom"/>
</dbReference>
<dbReference type="Gene3D" id="3.10.129.10">
    <property type="entry name" value="Hotdog Thioesterase"/>
    <property type="match status" value="1"/>
</dbReference>
<dbReference type="NCBIfam" id="TIGR00369">
    <property type="entry name" value="unchar_dom_1"/>
    <property type="match status" value="1"/>
</dbReference>
<comment type="similarity">
    <text evidence="1">Belongs to the thioesterase PaaI family.</text>
</comment>
<dbReference type="STRING" id="698492.A0A0E9NR81"/>
<evidence type="ECO:0000256" key="2">
    <source>
        <dbReference type="ARBA" id="ARBA00022801"/>
    </source>
</evidence>
<reference evidence="4 5" key="1">
    <citation type="journal article" date="2011" name="J. Gen. Appl. Microbiol.">
        <title>Draft genome sequencing of the enigmatic yeast Saitoella complicata.</title>
        <authorList>
            <person name="Nishida H."/>
            <person name="Hamamoto M."/>
            <person name="Sugiyama J."/>
        </authorList>
    </citation>
    <scope>NUCLEOTIDE SEQUENCE [LARGE SCALE GENOMIC DNA]</scope>
    <source>
        <strain evidence="4 5">NRRL Y-17804</strain>
    </source>
</reference>
<dbReference type="EMBL" id="BACD03000066">
    <property type="protein sequence ID" value="GAO52359.1"/>
    <property type="molecule type" value="Genomic_DNA"/>
</dbReference>
<dbReference type="Pfam" id="PF03061">
    <property type="entry name" value="4HBT"/>
    <property type="match status" value="1"/>
</dbReference>
<dbReference type="CDD" id="cd03443">
    <property type="entry name" value="PaaI_thioesterase"/>
    <property type="match status" value="1"/>
</dbReference>
<dbReference type="InterPro" id="IPR029069">
    <property type="entry name" value="HotDog_dom_sf"/>
</dbReference>
<keyword evidence="5" id="KW-1185">Reference proteome</keyword>
<evidence type="ECO:0000313" key="5">
    <source>
        <dbReference type="Proteomes" id="UP000033140"/>
    </source>
</evidence>
<dbReference type="PANTHER" id="PTHR21660:SF1">
    <property type="entry name" value="ACYL-COENZYME A THIOESTERASE 13"/>
    <property type="match status" value="1"/>
</dbReference>
<dbReference type="InterPro" id="IPR003736">
    <property type="entry name" value="PAAI_dom"/>
</dbReference>
<feature type="domain" description="Thioesterase" evidence="3">
    <location>
        <begin position="63"/>
        <end position="137"/>
    </location>
</feature>
<proteinExistence type="inferred from homology"/>
<organism evidence="4 5">
    <name type="scientific">Saitoella complicata (strain BCRC 22490 / CBS 7301 / JCM 7358 / NBRC 10748 / NRRL Y-17804)</name>
    <dbReference type="NCBI Taxonomy" id="698492"/>
    <lineage>
        <taxon>Eukaryota</taxon>
        <taxon>Fungi</taxon>
        <taxon>Dikarya</taxon>
        <taxon>Ascomycota</taxon>
        <taxon>Taphrinomycotina</taxon>
        <taxon>Taphrinomycotina incertae sedis</taxon>
        <taxon>Saitoella</taxon>
    </lineage>
</organism>
<dbReference type="SUPFAM" id="SSF54637">
    <property type="entry name" value="Thioesterase/thiol ester dehydrase-isomerase"/>
    <property type="match status" value="1"/>
</dbReference>
<comment type="caution">
    <text evidence="4">The sequence shown here is derived from an EMBL/GenBank/DDBJ whole genome shotgun (WGS) entry which is preliminary data.</text>
</comment>
<protein>
    <recommendedName>
        <fullName evidence="3">Thioesterase domain-containing protein</fullName>
    </recommendedName>
</protein>
<dbReference type="GO" id="GO:0047617">
    <property type="term" value="F:fatty acyl-CoA hydrolase activity"/>
    <property type="evidence" value="ECO:0007669"/>
    <property type="project" value="InterPro"/>
</dbReference>
<dbReference type="AlphaFoldDB" id="A0A0E9NR81"/>
<dbReference type="InterPro" id="IPR039298">
    <property type="entry name" value="ACOT13"/>
</dbReference>
<evidence type="ECO:0000259" key="3">
    <source>
        <dbReference type="Pfam" id="PF03061"/>
    </source>
</evidence>
<reference evidence="4 5" key="3">
    <citation type="journal article" date="2015" name="Genome Announc.">
        <title>Draft Genome Sequence of the Archiascomycetous Yeast Saitoella complicata.</title>
        <authorList>
            <person name="Yamauchi K."/>
            <person name="Kondo S."/>
            <person name="Hamamoto M."/>
            <person name="Takahashi Y."/>
            <person name="Ogura Y."/>
            <person name="Hayashi T."/>
            <person name="Nishida H."/>
        </authorList>
    </citation>
    <scope>NUCLEOTIDE SEQUENCE [LARGE SCALE GENOMIC DNA]</scope>
    <source>
        <strain evidence="4 5">NRRL Y-17804</strain>
    </source>
</reference>
<evidence type="ECO:0000256" key="1">
    <source>
        <dbReference type="ARBA" id="ARBA00008324"/>
    </source>
</evidence>
<sequence length="155" mass="16732">MSDSSPKSSDADKIAYLTSILTSPLMSSGHQKHLLRTLKAVSVDDDWNIVLEMEVDDELCNPMGNLHGGAMALIVDVCTSFSGMGRGIGIAVSRNLSVSYLRPAPSGCKIQIETEVVSISKRMTLYRCTIRDAETKKIIAIGEHDKAILGGSHKL</sequence>
<evidence type="ECO:0000313" key="4">
    <source>
        <dbReference type="EMBL" id="GAO52359.1"/>
    </source>
</evidence>
<reference evidence="4 5" key="2">
    <citation type="journal article" date="2014" name="J. Gen. Appl. Microbiol.">
        <title>The early diverging ascomycetous budding yeast Saitoella complicata has three histone deacetylases belonging to the Clr6, Hos2, and Rpd3 lineages.</title>
        <authorList>
            <person name="Nishida H."/>
            <person name="Matsumoto T."/>
            <person name="Kondo S."/>
            <person name="Hamamoto M."/>
            <person name="Yoshikawa H."/>
        </authorList>
    </citation>
    <scope>NUCLEOTIDE SEQUENCE [LARGE SCALE GENOMIC DNA]</scope>
    <source>
        <strain evidence="4 5">NRRL Y-17804</strain>
    </source>
</reference>
<accession>A0A0E9NR81</accession>
<dbReference type="Proteomes" id="UP000033140">
    <property type="component" value="Unassembled WGS sequence"/>
</dbReference>
<gene>
    <name evidence="4" type="ORF">G7K_6437-t1</name>
</gene>
<dbReference type="PANTHER" id="PTHR21660">
    <property type="entry name" value="THIOESTERASE SUPERFAMILY MEMBER-RELATED"/>
    <property type="match status" value="1"/>
</dbReference>